<dbReference type="RefSeq" id="WP_134437578.1">
    <property type="nucleotide sequence ID" value="NZ_SOML01000018.1"/>
</dbReference>
<name>A0A4Y8KTU4_9BACT</name>
<comment type="caution">
    <text evidence="1">The sequence shown here is derived from an EMBL/GenBank/DDBJ whole genome shotgun (WGS) entry which is preliminary data.</text>
</comment>
<dbReference type="EMBL" id="SOML01000018">
    <property type="protein sequence ID" value="TFD92170.1"/>
    <property type="molecule type" value="Genomic_DNA"/>
</dbReference>
<dbReference type="Proteomes" id="UP000297861">
    <property type="component" value="Unassembled WGS sequence"/>
</dbReference>
<evidence type="ECO:0000313" key="1">
    <source>
        <dbReference type="EMBL" id="TFD92170.1"/>
    </source>
</evidence>
<sequence length="174" mass="19874">MTQIAFLRKVDIPTNKQIQEILQKMGYDFKILSELDKTIDQNGLECSINGHPTYFETYVAPIEATITDSDVVWVKPDITNQDTAISFVWGADFAAGACIGLISIALTELSNAFVYYMDDQIKYTKEMLLADIPQFLVELNKPSKIDMDERITESNQRSMLAKKTFWNKLKNVFK</sequence>
<reference evidence="1 2" key="1">
    <citation type="submission" date="2019-03" db="EMBL/GenBank/DDBJ databases">
        <title>San Antonio Military Medical Center submission to MRSN (WRAIR), pending publication.</title>
        <authorList>
            <person name="Blyth D.M."/>
            <person name="Mccarthy S.L."/>
            <person name="Schall S.E."/>
            <person name="Stam J.A."/>
            <person name="Ong A.C."/>
            <person name="Mcgann P.T."/>
        </authorList>
    </citation>
    <scope>NUCLEOTIDE SEQUENCE [LARGE SCALE GENOMIC DNA]</scope>
    <source>
        <strain evidence="1 2">MRSN571793</strain>
    </source>
</reference>
<dbReference type="OrthoDB" id="838175at2"/>
<gene>
    <name evidence="1" type="ORF">E2605_18870</name>
</gene>
<accession>A0A4Y8KTU4</accession>
<evidence type="ECO:0000313" key="2">
    <source>
        <dbReference type="Proteomes" id="UP000297861"/>
    </source>
</evidence>
<dbReference type="AlphaFoldDB" id="A0A4Y8KTU4"/>
<organism evidence="1 2">
    <name type="scientific">Dysgonomonas capnocytophagoides</name>
    <dbReference type="NCBI Taxonomy" id="45254"/>
    <lineage>
        <taxon>Bacteria</taxon>
        <taxon>Pseudomonadati</taxon>
        <taxon>Bacteroidota</taxon>
        <taxon>Bacteroidia</taxon>
        <taxon>Bacteroidales</taxon>
        <taxon>Dysgonomonadaceae</taxon>
        <taxon>Dysgonomonas</taxon>
    </lineage>
</organism>
<proteinExistence type="predicted"/>
<keyword evidence="2" id="KW-1185">Reference proteome</keyword>
<protein>
    <submittedName>
        <fullName evidence="1">Uncharacterized protein</fullName>
    </submittedName>
</protein>